<dbReference type="Gene3D" id="1.10.357.140">
    <property type="entry name" value="UbiA prenyltransferase"/>
    <property type="match status" value="1"/>
</dbReference>
<comment type="cofactor">
    <cofactor evidence="1 12">
        <name>Mg(2+)</name>
        <dbReference type="ChEBI" id="CHEBI:18420"/>
    </cofactor>
</comment>
<gene>
    <name evidence="12 14" type="primary">ubiA</name>
    <name evidence="14" type="ORF">HMPREF9123_2430</name>
</gene>
<dbReference type="Proteomes" id="UP000004105">
    <property type="component" value="Unassembled WGS sequence"/>
</dbReference>
<dbReference type="GO" id="GO:0005886">
    <property type="term" value="C:plasma membrane"/>
    <property type="evidence" value="ECO:0007669"/>
    <property type="project" value="UniProtKB-SubCell"/>
</dbReference>
<organism evidence="14 15">
    <name type="scientific">Neisseria bacilliformis ATCC BAA-1200</name>
    <dbReference type="NCBI Taxonomy" id="888742"/>
    <lineage>
        <taxon>Bacteria</taxon>
        <taxon>Pseudomonadati</taxon>
        <taxon>Pseudomonadota</taxon>
        <taxon>Betaproteobacteria</taxon>
        <taxon>Neisseriales</taxon>
        <taxon>Neisseriaceae</taxon>
        <taxon>Neisseria</taxon>
    </lineage>
</organism>
<dbReference type="Gene3D" id="1.20.120.1780">
    <property type="entry name" value="UbiA prenyltransferase"/>
    <property type="match status" value="1"/>
</dbReference>
<evidence type="ECO:0000256" key="5">
    <source>
        <dbReference type="ARBA" id="ARBA00022519"/>
    </source>
</evidence>
<evidence type="ECO:0000313" key="15">
    <source>
        <dbReference type="Proteomes" id="UP000004105"/>
    </source>
</evidence>
<feature type="transmembrane region" description="Helical" evidence="12">
    <location>
        <begin position="91"/>
        <end position="111"/>
    </location>
</feature>
<evidence type="ECO:0000313" key="14">
    <source>
        <dbReference type="EMBL" id="EGF08995.1"/>
    </source>
</evidence>
<sequence>MNKEKIEAKLRIYTRLMRADKPIGTMLLLWPTLWALWAAAGGMPDIAVLAAFVLGTFLMRSAGCVANDFADRDFDGRVARTKNRPFARGEVSGREALLLILVLCAAAALCLLPLNRLTWLMSLPALFLAFTYPFTKRFFPIPQLYLGLAFSFGIPMAFAAVRGIVPPLAWILFAANVFWTLAYDTAYAMADKPDDLKIGIKTSAITFGRRDAEAVLACHLASTALMAWAGWEMRALWPFWLVFPFALHFQYKQYLAVRTRNRDTCFKAFLDNNRLGAYWFAAVAANFFSIHARELLAASGI</sequence>
<feature type="transmembrane region" description="Helical" evidence="12">
    <location>
        <begin position="46"/>
        <end position="70"/>
    </location>
</feature>
<comment type="caution">
    <text evidence="14">The sequence shown here is derived from an EMBL/GenBank/DDBJ whole genome shotgun (WGS) entry which is preliminary data.</text>
</comment>
<keyword evidence="7 12" id="KW-0831">Ubiquinone biosynthesis</keyword>
<keyword evidence="9 12" id="KW-0460">Magnesium</keyword>
<keyword evidence="15" id="KW-1185">Reference proteome</keyword>
<feature type="transmembrane region" description="Helical" evidence="12">
    <location>
        <begin position="21"/>
        <end position="40"/>
    </location>
</feature>
<comment type="pathway">
    <text evidence="12">Cofactor biosynthesis; ubiquinone biosynthesis.</text>
</comment>
<feature type="transmembrane region" description="Helical" evidence="12">
    <location>
        <begin position="275"/>
        <end position="292"/>
    </location>
</feature>
<dbReference type="PANTHER" id="PTHR11048:SF28">
    <property type="entry name" value="4-HYDROXYBENZOATE POLYPRENYLTRANSFERASE, MITOCHONDRIAL"/>
    <property type="match status" value="1"/>
</dbReference>
<evidence type="ECO:0000256" key="10">
    <source>
        <dbReference type="ARBA" id="ARBA00022989"/>
    </source>
</evidence>
<keyword evidence="4 12" id="KW-1003">Cell membrane</keyword>
<feature type="transmembrane region" description="Helical" evidence="12">
    <location>
        <begin position="237"/>
        <end position="254"/>
    </location>
</feature>
<evidence type="ECO:0000256" key="3">
    <source>
        <dbReference type="ARBA" id="ARBA00005985"/>
    </source>
</evidence>
<dbReference type="HOGENOM" id="CLU_034879_1_0_4"/>
<keyword evidence="10 12" id="KW-1133">Transmembrane helix</keyword>
<name>F2BFC3_9NEIS</name>
<dbReference type="AlphaFoldDB" id="F2BFC3"/>
<dbReference type="GO" id="GO:0008412">
    <property type="term" value="F:4-hydroxybenzoate polyprenyltransferase activity"/>
    <property type="evidence" value="ECO:0007669"/>
    <property type="project" value="UniProtKB-UniRule"/>
</dbReference>
<dbReference type="OrthoDB" id="9782418at2"/>
<dbReference type="InterPro" id="IPR000537">
    <property type="entry name" value="UbiA_prenyltransferase"/>
</dbReference>
<dbReference type="PANTHER" id="PTHR11048">
    <property type="entry name" value="PRENYLTRANSFERASES"/>
    <property type="match status" value="1"/>
</dbReference>
<evidence type="ECO:0000256" key="6">
    <source>
        <dbReference type="ARBA" id="ARBA00022679"/>
    </source>
</evidence>
<feature type="transmembrane region" description="Helical" evidence="12">
    <location>
        <begin position="170"/>
        <end position="190"/>
    </location>
</feature>
<evidence type="ECO:0000256" key="8">
    <source>
        <dbReference type="ARBA" id="ARBA00022692"/>
    </source>
</evidence>
<dbReference type="InterPro" id="IPR039653">
    <property type="entry name" value="Prenyltransferase"/>
</dbReference>
<dbReference type="HAMAP" id="MF_01635">
    <property type="entry name" value="UbiA"/>
    <property type="match status" value="1"/>
</dbReference>
<evidence type="ECO:0000256" key="13">
    <source>
        <dbReference type="NCBIfam" id="TIGR01474"/>
    </source>
</evidence>
<comment type="similarity">
    <text evidence="3 12">Belongs to the UbiA prenyltransferase family.</text>
</comment>
<dbReference type="InterPro" id="IPR030470">
    <property type="entry name" value="UbiA_prenylTrfase_CS"/>
</dbReference>
<keyword evidence="6 12" id="KW-0808">Transferase</keyword>
<evidence type="ECO:0000256" key="7">
    <source>
        <dbReference type="ARBA" id="ARBA00022688"/>
    </source>
</evidence>
<evidence type="ECO:0000256" key="1">
    <source>
        <dbReference type="ARBA" id="ARBA00001946"/>
    </source>
</evidence>
<protein>
    <recommendedName>
        <fullName evidence="12 13">4-hydroxybenzoate octaprenyltransferase</fullName>
        <ecNumber evidence="12 13">2.5.1.39</ecNumber>
    </recommendedName>
    <alternativeName>
        <fullName evidence="12">4-HB polyprenyltransferase</fullName>
    </alternativeName>
</protein>
<dbReference type="Pfam" id="PF01040">
    <property type="entry name" value="UbiA"/>
    <property type="match status" value="1"/>
</dbReference>
<evidence type="ECO:0000256" key="4">
    <source>
        <dbReference type="ARBA" id="ARBA00022475"/>
    </source>
</evidence>
<dbReference type="CDD" id="cd13959">
    <property type="entry name" value="PT_UbiA_COQ2"/>
    <property type="match status" value="1"/>
</dbReference>
<dbReference type="EMBL" id="AFAY01000048">
    <property type="protein sequence ID" value="EGF08995.1"/>
    <property type="molecule type" value="Genomic_DNA"/>
</dbReference>
<proteinExistence type="inferred from homology"/>
<dbReference type="STRING" id="267212.GCA_001063965_01793"/>
<evidence type="ECO:0000256" key="12">
    <source>
        <dbReference type="HAMAP-Rule" id="MF_01635"/>
    </source>
</evidence>
<accession>F2BFC3</accession>
<evidence type="ECO:0000256" key="2">
    <source>
        <dbReference type="ARBA" id="ARBA00004141"/>
    </source>
</evidence>
<comment type="subcellular location">
    <subcellularLocation>
        <location evidence="12">Cell inner membrane</location>
        <topology evidence="12">Multi-pass membrane protein</topology>
    </subcellularLocation>
    <subcellularLocation>
        <location evidence="2">Membrane</location>
        <topology evidence="2">Multi-pass membrane protein</topology>
    </subcellularLocation>
</comment>
<dbReference type="RefSeq" id="WP_007343435.1">
    <property type="nucleotide sequence ID" value="NZ_GL878494.1"/>
</dbReference>
<dbReference type="GO" id="GO:0006744">
    <property type="term" value="P:ubiquinone biosynthetic process"/>
    <property type="evidence" value="ECO:0007669"/>
    <property type="project" value="UniProtKB-UniRule"/>
</dbReference>
<reference evidence="14 15" key="1">
    <citation type="submission" date="2011-02" db="EMBL/GenBank/DDBJ databases">
        <authorList>
            <person name="Muzny D."/>
            <person name="Qin X."/>
            <person name="Deng J."/>
            <person name="Jiang H."/>
            <person name="Liu Y."/>
            <person name="Qu J."/>
            <person name="Song X.-Z."/>
            <person name="Zhang L."/>
            <person name="Thornton R."/>
            <person name="Coyle M."/>
            <person name="Francisco L."/>
            <person name="Jackson L."/>
            <person name="Javaid M."/>
            <person name="Korchina V."/>
            <person name="Kovar C."/>
            <person name="Mata R."/>
            <person name="Mathew T."/>
            <person name="Ngo R."/>
            <person name="Nguyen L."/>
            <person name="Nguyen N."/>
            <person name="Okwuonu G."/>
            <person name="Ongeri F."/>
            <person name="Pham C."/>
            <person name="Simmons D."/>
            <person name="Wilczek-Boney K."/>
            <person name="Hale W."/>
            <person name="Jakkamsetti A."/>
            <person name="Pham P."/>
            <person name="Ruth R."/>
            <person name="San Lucas F."/>
            <person name="Warren J."/>
            <person name="Zhang J."/>
            <person name="Zhao Z."/>
            <person name="Zhou C."/>
            <person name="Zhu D."/>
            <person name="Lee S."/>
            <person name="Bess C."/>
            <person name="Blankenburg K."/>
            <person name="Forbes L."/>
            <person name="Fu Q."/>
            <person name="Gubbala S."/>
            <person name="Hirani K."/>
            <person name="Jayaseelan J.C."/>
            <person name="Lara F."/>
            <person name="Munidasa M."/>
            <person name="Palculict T."/>
            <person name="Patil S."/>
            <person name="Pu L.-L."/>
            <person name="Saada N."/>
            <person name="Tang L."/>
            <person name="Weissenberger G."/>
            <person name="Zhu Y."/>
            <person name="Hemphill L."/>
            <person name="Shang Y."/>
            <person name="Youmans B."/>
            <person name="Ayvaz T."/>
            <person name="Ross M."/>
            <person name="Santibanez J."/>
            <person name="Aqrawi P."/>
            <person name="Gross S."/>
            <person name="Joshi V."/>
            <person name="Fowler G."/>
            <person name="Nazareth L."/>
            <person name="Reid J."/>
            <person name="Worley K."/>
            <person name="Petrosino J."/>
            <person name="Highlander S."/>
            <person name="Gibbs R."/>
        </authorList>
    </citation>
    <scope>NUCLEOTIDE SEQUENCE [LARGE SCALE GENOMIC DNA]</scope>
    <source>
        <strain evidence="14 15">ATCC BAA-1200</strain>
    </source>
</reference>
<dbReference type="PROSITE" id="PS00943">
    <property type="entry name" value="UBIA"/>
    <property type="match status" value="1"/>
</dbReference>
<dbReference type="UniPathway" id="UPA00232"/>
<dbReference type="FunFam" id="1.10.357.140:FF:000002">
    <property type="entry name" value="4-hydroxybenzoate octaprenyltransferase"/>
    <property type="match status" value="1"/>
</dbReference>
<dbReference type="FunFam" id="1.20.120.1780:FF:000001">
    <property type="entry name" value="4-hydroxybenzoate octaprenyltransferase"/>
    <property type="match status" value="1"/>
</dbReference>
<keyword evidence="11 12" id="KW-0472">Membrane</keyword>
<comment type="function">
    <text evidence="12">Catalyzes the prenylation of para-hydroxybenzoate (PHB) with an all-trans polyprenyl group. Mediates the second step in the final reaction sequence of ubiquinone-8 (UQ-8) biosynthesis, which is the condensation of the polyisoprenoid side chain with PHB, generating the first membrane-bound Q intermediate 3-octaprenyl-4-hydroxybenzoate.</text>
</comment>
<keyword evidence="5 12" id="KW-0997">Cell inner membrane</keyword>
<dbReference type="InterPro" id="IPR006370">
    <property type="entry name" value="HB_polyprenyltransferase-like"/>
</dbReference>
<evidence type="ECO:0000256" key="9">
    <source>
        <dbReference type="ARBA" id="ARBA00022842"/>
    </source>
</evidence>
<dbReference type="InterPro" id="IPR044878">
    <property type="entry name" value="UbiA_sf"/>
</dbReference>
<dbReference type="NCBIfam" id="TIGR01474">
    <property type="entry name" value="ubiA_proteo"/>
    <property type="match status" value="1"/>
</dbReference>
<keyword evidence="8 12" id="KW-0812">Transmembrane</keyword>
<comment type="catalytic activity">
    <reaction evidence="12">
        <text>all-trans-octaprenyl diphosphate + 4-hydroxybenzoate = 4-hydroxy-3-(all-trans-octaprenyl)benzoate + diphosphate</text>
        <dbReference type="Rhea" id="RHEA:27782"/>
        <dbReference type="ChEBI" id="CHEBI:1617"/>
        <dbReference type="ChEBI" id="CHEBI:17879"/>
        <dbReference type="ChEBI" id="CHEBI:33019"/>
        <dbReference type="ChEBI" id="CHEBI:57711"/>
        <dbReference type="EC" id="2.5.1.39"/>
    </reaction>
</comment>
<feature type="transmembrane region" description="Helical" evidence="12">
    <location>
        <begin position="144"/>
        <end position="164"/>
    </location>
</feature>
<dbReference type="EC" id="2.5.1.39" evidence="12 13"/>
<evidence type="ECO:0000256" key="11">
    <source>
        <dbReference type="ARBA" id="ARBA00023136"/>
    </source>
</evidence>